<dbReference type="PANTHER" id="PTHR21063">
    <property type="entry name" value="LFA-3"/>
    <property type="match status" value="1"/>
</dbReference>
<sequence>MVWFCLCLWCLVGMFGDTYEMKAVSVVEGDSVTLHTDREMRNNDRIIWRIKMDRQTGCLTITDIGIEHSGRYELQTNSMKKVFILTVYGVVGDKDEMKSVMEGDSITLHTDTEMRNNDLIRWRFGNYLIAEINKTANSTTVYDGVLGGRFRDTLQVDNETGSLTFTNARIEHIGFYLAQTNLKEKGFTLYVYAPLPVPVFFSYCPPPSSPSASKCVLLCSVVNVSHVTLSWYKGNRLLSSISVSDLSISLSLPLEVENQDQNTYRCVLNNSFTEQTQHLDISESCRTCSGGCDTVEAVIRLVISGLMGVAAAAAVVVLYYDIRSRRAEQNQAYHHSHISAI</sequence>
<dbReference type="InterPro" id="IPR036179">
    <property type="entry name" value="Ig-like_dom_sf"/>
</dbReference>
<evidence type="ECO:0000313" key="5">
    <source>
        <dbReference type="Proteomes" id="UP001558613"/>
    </source>
</evidence>
<gene>
    <name evidence="4" type="ORF">QQF64_023808</name>
</gene>
<dbReference type="Gene3D" id="2.60.40.2710">
    <property type="match status" value="1"/>
</dbReference>
<feature type="chain" id="PRO_5046302801" description="Ig-like domain-containing protein" evidence="2">
    <location>
        <begin position="17"/>
        <end position="341"/>
    </location>
</feature>
<evidence type="ECO:0000313" key="4">
    <source>
        <dbReference type="EMBL" id="KAL1277135.1"/>
    </source>
</evidence>
<keyword evidence="1" id="KW-0812">Transmembrane</keyword>
<feature type="domain" description="Ig-like" evidence="3">
    <location>
        <begin position="198"/>
        <end position="282"/>
    </location>
</feature>
<evidence type="ECO:0000259" key="3">
    <source>
        <dbReference type="PROSITE" id="PS50835"/>
    </source>
</evidence>
<organism evidence="4 5">
    <name type="scientific">Cirrhinus molitorella</name>
    <name type="common">mud carp</name>
    <dbReference type="NCBI Taxonomy" id="172907"/>
    <lineage>
        <taxon>Eukaryota</taxon>
        <taxon>Metazoa</taxon>
        <taxon>Chordata</taxon>
        <taxon>Craniata</taxon>
        <taxon>Vertebrata</taxon>
        <taxon>Euteleostomi</taxon>
        <taxon>Actinopterygii</taxon>
        <taxon>Neopterygii</taxon>
        <taxon>Teleostei</taxon>
        <taxon>Ostariophysi</taxon>
        <taxon>Cypriniformes</taxon>
        <taxon>Cyprinidae</taxon>
        <taxon>Labeoninae</taxon>
        <taxon>Labeonini</taxon>
        <taxon>Cirrhinus</taxon>
    </lineage>
</organism>
<dbReference type="CDD" id="cd00096">
    <property type="entry name" value="Ig"/>
    <property type="match status" value="1"/>
</dbReference>
<dbReference type="EMBL" id="JAYMGO010000003">
    <property type="protein sequence ID" value="KAL1277135.1"/>
    <property type="molecule type" value="Genomic_DNA"/>
</dbReference>
<dbReference type="InterPro" id="IPR013783">
    <property type="entry name" value="Ig-like_fold"/>
</dbReference>
<dbReference type="PROSITE" id="PS50835">
    <property type="entry name" value="IG_LIKE"/>
    <property type="match status" value="1"/>
</dbReference>
<keyword evidence="5" id="KW-1185">Reference proteome</keyword>
<evidence type="ECO:0000256" key="1">
    <source>
        <dbReference type="SAM" id="Phobius"/>
    </source>
</evidence>
<feature type="transmembrane region" description="Helical" evidence="1">
    <location>
        <begin position="297"/>
        <end position="320"/>
    </location>
</feature>
<accession>A0ABR3NKM2</accession>
<keyword evidence="2" id="KW-0732">Signal</keyword>
<protein>
    <recommendedName>
        <fullName evidence="3">Ig-like domain-containing protein</fullName>
    </recommendedName>
</protein>
<dbReference type="Proteomes" id="UP001558613">
    <property type="component" value="Unassembled WGS sequence"/>
</dbReference>
<evidence type="ECO:0000256" key="2">
    <source>
        <dbReference type="SAM" id="SignalP"/>
    </source>
</evidence>
<keyword evidence="1" id="KW-0472">Membrane</keyword>
<reference evidence="4 5" key="1">
    <citation type="submission" date="2023-09" db="EMBL/GenBank/DDBJ databases">
        <authorList>
            <person name="Wang M."/>
        </authorList>
    </citation>
    <scope>NUCLEOTIDE SEQUENCE [LARGE SCALE GENOMIC DNA]</scope>
    <source>
        <strain evidence="4">GT-2023</strain>
        <tissue evidence="4">Liver</tissue>
    </source>
</reference>
<proteinExistence type="predicted"/>
<dbReference type="Gene3D" id="2.60.40.10">
    <property type="entry name" value="Immunoglobulins"/>
    <property type="match status" value="2"/>
</dbReference>
<dbReference type="InterPro" id="IPR007110">
    <property type="entry name" value="Ig-like_dom"/>
</dbReference>
<dbReference type="PANTHER" id="PTHR21063:SF4">
    <property type="entry name" value="CD48 ANTIGEN-RELATED"/>
    <property type="match status" value="1"/>
</dbReference>
<dbReference type="SMART" id="SM00409">
    <property type="entry name" value="IG"/>
    <property type="match status" value="3"/>
</dbReference>
<dbReference type="SUPFAM" id="SSF48726">
    <property type="entry name" value="Immunoglobulin"/>
    <property type="match status" value="3"/>
</dbReference>
<dbReference type="InterPro" id="IPR003599">
    <property type="entry name" value="Ig_sub"/>
</dbReference>
<feature type="signal peptide" evidence="2">
    <location>
        <begin position="1"/>
        <end position="16"/>
    </location>
</feature>
<keyword evidence="1" id="KW-1133">Transmembrane helix</keyword>
<name>A0ABR3NKM2_9TELE</name>
<comment type="caution">
    <text evidence="4">The sequence shown here is derived from an EMBL/GenBank/DDBJ whole genome shotgun (WGS) entry which is preliminary data.</text>
</comment>